<dbReference type="InterPro" id="IPR050938">
    <property type="entry name" value="Collagen_Structural_Proteins"/>
</dbReference>
<keyword evidence="9" id="KW-1185">Reference proteome</keyword>
<evidence type="ECO:0000256" key="5">
    <source>
        <dbReference type="ARBA" id="ARBA00023278"/>
    </source>
</evidence>
<keyword evidence="4" id="KW-0176">Collagen</keyword>
<feature type="compositionally biased region" description="Low complexity" evidence="6">
    <location>
        <begin position="302"/>
        <end position="329"/>
    </location>
</feature>
<evidence type="ECO:0000313" key="9">
    <source>
        <dbReference type="Proteomes" id="UP000050525"/>
    </source>
</evidence>
<dbReference type="InterPro" id="IPR008160">
    <property type="entry name" value="Collagen"/>
</dbReference>
<feature type="region of interest" description="Disordered" evidence="6">
    <location>
        <begin position="279"/>
        <end position="346"/>
    </location>
</feature>
<evidence type="ECO:0000256" key="2">
    <source>
        <dbReference type="ARBA" id="ARBA00022729"/>
    </source>
</evidence>
<proteinExistence type="predicted"/>
<protein>
    <recommendedName>
        <fullName evidence="7">Thrombospondin-like N-terminal domain-containing protein</fullName>
    </recommendedName>
</protein>
<dbReference type="PANTHER" id="PTHR37456:SF6">
    <property type="entry name" value="COLLAGEN ALPHA-1(XXIII) CHAIN-LIKE ISOFORM X2"/>
    <property type="match status" value="1"/>
</dbReference>
<dbReference type="Gene3D" id="2.60.120.200">
    <property type="match status" value="1"/>
</dbReference>
<dbReference type="EMBL" id="AKHW03000483">
    <property type="protein sequence ID" value="KYO47135.1"/>
    <property type="molecule type" value="Genomic_DNA"/>
</dbReference>
<evidence type="ECO:0000313" key="8">
    <source>
        <dbReference type="EMBL" id="KYO47135.1"/>
    </source>
</evidence>
<name>A0A151PEG1_ALLMI</name>
<dbReference type="SMART" id="SM00210">
    <property type="entry name" value="TSPN"/>
    <property type="match status" value="1"/>
</dbReference>
<feature type="compositionally biased region" description="Basic and acidic residues" evidence="6">
    <location>
        <begin position="652"/>
        <end position="663"/>
    </location>
</feature>
<dbReference type="GO" id="GO:0005576">
    <property type="term" value="C:extracellular region"/>
    <property type="evidence" value="ECO:0007669"/>
    <property type="project" value="UniProtKB-SubCell"/>
</dbReference>
<feature type="compositionally biased region" description="Gly residues" evidence="6">
    <location>
        <begin position="334"/>
        <end position="343"/>
    </location>
</feature>
<evidence type="ECO:0000259" key="7">
    <source>
        <dbReference type="SMART" id="SM00210"/>
    </source>
</evidence>
<dbReference type="InterPro" id="IPR013320">
    <property type="entry name" value="ConA-like_dom_sf"/>
</dbReference>
<evidence type="ECO:0000256" key="4">
    <source>
        <dbReference type="ARBA" id="ARBA00023119"/>
    </source>
</evidence>
<accession>A0A151PEG1</accession>
<dbReference type="AlphaFoldDB" id="A0A151PEG1"/>
<feature type="region of interest" description="Disordered" evidence="6">
    <location>
        <begin position="366"/>
        <end position="388"/>
    </location>
</feature>
<evidence type="ECO:0000256" key="1">
    <source>
        <dbReference type="ARBA" id="ARBA00004613"/>
    </source>
</evidence>
<sequence length="794" mass="84073">METKQVKPEGQDLCVVLCDERACSHDRDKQGGVLLSFLLSPSCTSLHLHLLQKVHAFTKLHNDISYITNTTVLDLLQEFKLSTASDKHIIEGSNPGSIAYRISPNIQLRKNTSAGFPDGFPSEYSIIATFKMLEDTSQNMWHLWQVSDSDGKDKVGIQVLRDNKNLDFFYASSYKIILFRTFNNMDKIFDSSWHKLALSVKGSNVKLLIDCQEVSAVPTNEHGDIYRNLHTSLVKRSVEKSSVLVDLQQLEMHCDADKAYSEGCCELSDTCERSCKCAHGRSQDQGTTGPKGIHGHLGDYGNTGNPGPKGDTGPPGLKGLPGVKGFKGVSGSPGNRGGLGAKGYKGEQGEPGIVGIMGFQGVKGDKGLSGADGLPGQQGPRGPVGDQGDYGLLGPKGALGFTGPPGRKGTLGQKGISGDLGLPGREGDPGIEAYQGFQGPEGRKGISGLKGEKGFLGEAGPEGLRGTTGHVGLPGPHGLKGEKGIKGPKGNVGEKGVLGPEGIVGRKGLAGMIGPRGQPGEQGVPGNDGLPGNVGSVGPRGLPFPETRVIEVCKRIALEQMSTFANNVMRKCASTCPLYGDVPMGSPGPVGLTGPPGKEGNPGLNGVDGEHGPEGFYGDFGNPGKKGSIGERGDKGHKGAKGFGLVGSEGNQGRRGEHGRDGLVFDGLPGQPGSRGHMGQPGLRGYPGFRGPSGICKIGSPCILAFERDIYGLNIASGEVIFAAFTQLRGFTPALCCPDTIQIPSMTMNKGLAWTRKYFNFPYFSSFRHQLPQTFFVLYLFCWEQQELNTVFQR</sequence>
<dbReference type="Pfam" id="PF01391">
    <property type="entry name" value="Collagen"/>
    <property type="match status" value="3"/>
</dbReference>
<evidence type="ECO:0000256" key="6">
    <source>
        <dbReference type="SAM" id="MobiDB-lite"/>
    </source>
</evidence>
<feature type="region of interest" description="Disordered" evidence="6">
    <location>
        <begin position="645"/>
        <end position="684"/>
    </location>
</feature>
<organism evidence="8 9">
    <name type="scientific">Alligator mississippiensis</name>
    <name type="common">American alligator</name>
    <dbReference type="NCBI Taxonomy" id="8496"/>
    <lineage>
        <taxon>Eukaryota</taxon>
        <taxon>Metazoa</taxon>
        <taxon>Chordata</taxon>
        <taxon>Craniata</taxon>
        <taxon>Vertebrata</taxon>
        <taxon>Euteleostomi</taxon>
        <taxon>Archelosauria</taxon>
        <taxon>Archosauria</taxon>
        <taxon>Crocodylia</taxon>
        <taxon>Alligatoridae</taxon>
        <taxon>Alligatorinae</taxon>
        <taxon>Alligator</taxon>
    </lineage>
</organism>
<feature type="region of interest" description="Disordered" evidence="6">
    <location>
        <begin position="472"/>
        <end position="499"/>
    </location>
</feature>
<gene>
    <name evidence="8" type="ORF">Y1Q_0014035</name>
</gene>
<dbReference type="InterPro" id="IPR048287">
    <property type="entry name" value="TSPN-like_N"/>
</dbReference>
<comment type="caution">
    <text evidence="8">The sequence shown here is derived from an EMBL/GenBank/DDBJ whole genome shotgun (WGS) entry which is preliminary data.</text>
</comment>
<dbReference type="SUPFAM" id="SSF49899">
    <property type="entry name" value="Concanavalin A-like lectins/glucanases"/>
    <property type="match status" value="1"/>
</dbReference>
<keyword evidence="3" id="KW-0677">Repeat</keyword>
<feature type="domain" description="Thrombospondin-like N-terminal" evidence="7">
    <location>
        <begin position="66"/>
        <end position="256"/>
    </location>
</feature>
<dbReference type="Proteomes" id="UP000050525">
    <property type="component" value="Unassembled WGS sequence"/>
</dbReference>
<keyword evidence="5" id="KW-0379">Hydroxylation</keyword>
<keyword evidence="2" id="KW-0732">Signal</keyword>
<dbReference type="PANTHER" id="PTHR37456">
    <property type="entry name" value="SI:CH211-266K2.1"/>
    <property type="match status" value="1"/>
</dbReference>
<evidence type="ECO:0000256" key="3">
    <source>
        <dbReference type="ARBA" id="ARBA00022737"/>
    </source>
</evidence>
<comment type="subcellular location">
    <subcellularLocation>
        <location evidence="1">Secreted</location>
    </subcellularLocation>
</comment>
<reference evidence="8 9" key="1">
    <citation type="journal article" date="2012" name="Genome Biol.">
        <title>Sequencing three crocodilian genomes to illuminate the evolution of archosaurs and amniotes.</title>
        <authorList>
            <person name="St John J.A."/>
            <person name="Braun E.L."/>
            <person name="Isberg S.R."/>
            <person name="Miles L.G."/>
            <person name="Chong A.Y."/>
            <person name="Gongora J."/>
            <person name="Dalzell P."/>
            <person name="Moran C."/>
            <person name="Bed'hom B."/>
            <person name="Abzhanov A."/>
            <person name="Burgess S.C."/>
            <person name="Cooksey A.M."/>
            <person name="Castoe T.A."/>
            <person name="Crawford N.G."/>
            <person name="Densmore L.D."/>
            <person name="Drew J.C."/>
            <person name="Edwards S.V."/>
            <person name="Faircloth B.C."/>
            <person name="Fujita M.K."/>
            <person name="Greenwold M.J."/>
            <person name="Hoffmann F.G."/>
            <person name="Howard J.M."/>
            <person name="Iguchi T."/>
            <person name="Janes D.E."/>
            <person name="Khan S.Y."/>
            <person name="Kohno S."/>
            <person name="de Koning A.J."/>
            <person name="Lance S.L."/>
            <person name="McCarthy F.M."/>
            <person name="McCormack J.E."/>
            <person name="Merchant M.E."/>
            <person name="Peterson D.G."/>
            <person name="Pollock D.D."/>
            <person name="Pourmand N."/>
            <person name="Raney B.J."/>
            <person name="Roessler K.A."/>
            <person name="Sanford J.R."/>
            <person name="Sawyer R.H."/>
            <person name="Schmidt C.J."/>
            <person name="Triplett E.W."/>
            <person name="Tuberville T.D."/>
            <person name="Venegas-Anaya M."/>
            <person name="Howard J.T."/>
            <person name="Jarvis E.D."/>
            <person name="Guillette L.J.Jr."/>
            <person name="Glenn T.C."/>
            <person name="Green R.E."/>
            <person name="Ray D.A."/>
        </authorList>
    </citation>
    <scope>NUCLEOTIDE SEQUENCE [LARGE SCALE GENOMIC DNA]</scope>
    <source>
        <strain evidence="8">KSC_2009_1</strain>
    </source>
</reference>